<feature type="binding site" evidence="7">
    <location>
        <position position="122"/>
    </location>
    <ligand>
        <name>Ni(2+)</name>
        <dbReference type="ChEBI" id="CHEBI:49786"/>
    </ligand>
</feature>
<name>A0A174J4R5_9ACTN</name>
<keyword evidence="3 7" id="KW-0479">Metal-binding</keyword>
<dbReference type="EMBL" id="CYYP01000002">
    <property type="protein sequence ID" value="CUN51512.1"/>
    <property type="molecule type" value="Genomic_DNA"/>
</dbReference>
<dbReference type="NCBIfam" id="NF003381">
    <property type="entry name" value="PRK04460.1"/>
    <property type="match status" value="1"/>
</dbReference>
<dbReference type="RefSeq" id="WP_118205863.1">
    <property type="nucleotide sequence ID" value="NZ_CABIXX010000006.1"/>
</dbReference>
<organism evidence="11 13">
    <name type="scientific">Collinsella aerofaciens</name>
    <dbReference type="NCBI Taxonomy" id="74426"/>
    <lineage>
        <taxon>Bacteria</taxon>
        <taxon>Bacillati</taxon>
        <taxon>Actinomycetota</taxon>
        <taxon>Coriobacteriia</taxon>
        <taxon>Coriobacteriales</taxon>
        <taxon>Coriobacteriaceae</taxon>
        <taxon>Collinsella</taxon>
    </lineage>
</organism>
<dbReference type="Pfam" id="PF01402">
    <property type="entry name" value="RHH_1"/>
    <property type="match status" value="1"/>
</dbReference>
<gene>
    <name evidence="12" type="primary">nikR</name>
    <name evidence="10" type="ORF">ERS852381_00316</name>
    <name evidence="11" type="ORF">ERS852514_00556</name>
    <name evidence="12" type="ORF">GT635_07380</name>
</gene>
<evidence type="ECO:0000259" key="9">
    <source>
        <dbReference type="Pfam" id="PF08753"/>
    </source>
</evidence>
<reference evidence="13 14" key="1">
    <citation type="submission" date="2015-09" db="EMBL/GenBank/DDBJ databases">
        <authorList>
            <consortium name="Pathogen Informatics"/>
        </authorList>
    </citation>
    <scope>NUCLEOTIDE SEQUENCE [LARGE SCALE GENOMIC DNA]</scope>
    <source>
        <strain evidence="10 14">2789STDY5608823</strain>
        <strain evidence="11 13">2789STDY5834902</strain>
    </source>
</reference>
<feature type="binding site" evidence="7">
    <location>
        <position position="109"/>
    </location>
    <ligand>
        <name>Ni(2+)</name>
        <dbReference type="ChEBI" id="CHEBI:49786"/>
    </ligand>
</feature>
<dbReference type="Proteomes" id="UP000095454">
    <property type="component" value="Unassembled WGS sequence"/>
</dbReference>
<dbReference type="NCBIfam" id="NF002815">
    <property type="entry name" value="PRK02967.1"/>
    <property type="match status" value="1"/>
</dbReference>
<dbReference type="InterPro" id="IPR013321">
    <property type="entry name" value="Arc_rbn_hlx_hlx"/>
</dbReference>
<evidence type="ECO:0000313" key="12">
    <source>
        <dbReference type="EMBL" id="MZJ86272.1"/>
    </source>
</evidence>
<dbReference type="GO" id="GO:0003677">
    <property type="term" value="F:DNA binding"/>
    <property type="evidence" value="ECO:0007669"/>
    <property type="project" value="UniProtKB-KW"/>
</dbReference>
<evidence type="ECO:0000259" key="8">
    <source>
        <dbReference type="Pfam" id="PF01402"/>
    </source>
</evidence>
<evidence type="ECO:0000256" key="3">
    <source>
        <dbReference type="ARBA" id="ARBA00022723"/>
    </source>
</evidence>
<dbReference type="SUPFAM" id="SSF55021">
    <property type="entry name" value="ACT-like"/>
    <property type="match status" value="1"/>
</dbReference>
<protein>
    <recommendedName>
        <fullName evidence="7">Putative nickel-responsive regulator</fullName>
    </recommendedName>
</protein>
<proteinExistence type="inferred from homology"/>
<evidence type="ECO:0000256" key="6">
    <source>
        <dbReference type="ARBA" id="ARBA00023163"/>
    </source>
</evidence>
<feature type="binding site" evidence="7">
    <location>
        <position position="120"/>
    </location>
    <ligand>
        <name>Ni(2+)</name>
        <dbReference type="ChEBI" id="CHEBI:49786"/>
    </ligand>
</feature>
<dbReference type="GO" id="GO:0010045">
    <property type="term" value="P:response to nickel cation"/>
    <property type="evidence" value="ECO:0007669"/>
    <property type="project" value="InterPro"/>
</dbReference>
<feature type="domain" description="Ribbon-helix-helix protein CopG" evidence="8">
    <location>
        <begin position="34"/>
        <end position="76"/>
    </location>
</feature>
<evidence type="ECO:0000256" key="7">
    <source>
        <dbReference type="HAMAP-Rule" id="MF_00476"/>
    </source>
</evidence>
<evidence type="ECO:0000313" key="15">
    <source>
        <dbReference type="Proteomes" id="UP000481598"/>
    </source>
</evidence>
<keyword evidence="6 7" id="KW-0804">Transcription</keyword>
<evidence type="ECO:0000313" key="14">
    <source>
        <dbReference type="Proteomes" id="UP000095468"/>
    </source>
</evidence>
<dbReference type="Proteomes" id="UP000095468">
    <property type="component" value="Unassembled WGS sequence"/>
</dbReference>
<dbReference type="AlphaFoldDB" id="A0A174J4R5"/>
<dbReference type="HAMAP" id="MF_00476">
    <property type="entry name" value="NikR"/>
    <property type="match status" value="1"/>
</dbReference>
<evidence type="ECO:0000313" key="13">
    <source>
        <dbReference type="Proteomes" id="UP000095454"/>
    </source>
</evidence>
<dbReference type="GO" id="GO:0016151">
    <property type="term" value="F:nickel cation binding"/>
    <property type="evidence" value="ECO:0007669"/>
    <property type="project" value="UniProtKB-UniRule"/>
</dbReference>
<dbReference type="NCBIfam" id="NF001884">
    <property type="entry name" value="PRK00630.1"/>
    <property type="match status" value="1"/>
</dbReference>
<dbReference type="InterPro" id="IPR045865">
    <property type="entry name" value="ACT-like_dom_sf"/>
</dbReference>
<dbReference type="SUPFAM" id="SSF47598">
    <property type="entry name" value="Ribbon-helix-helix"/>
    <property type="match status" value="1"/>
</dbReference>
<dbReference type="InterPro" id="IPR050192">
    <property type="entry name" value="CopG/NikR_regulator"/>
</dbReference>
<dbReference type="EMBL" id="WWTB01000015">
    <property type="protein sequence ID" value="MZJ86272.1"/>
    <property type="molecule type" value="Genomic_DNA"/>
</dbReference>
<feature type="domain" description="Transcription factor NikR nickel binding C-terminal" evidence="9">
    <location>
        <begin position="86"/>
        <end position="161"/>
    </location>
</feature>
<sequence length="170" mass="18964">MAEHEHGCGYEHEHPHGADGDAGCHCSGSGSELVRFSVTAPDDLLRRFDEQIARRGDVANRSEAVRDLIRASIAKEQMRTPDEHVIGSLTMIYDHHTGDLTRRLDEVQHDYTDEIVSTMHVHLDHHNCLEILALKGRGERVYELADRLLGLRGVKHGELTCAATKQSLGL</sequence>
<dbReference type="Gene3D" id="3.30.70.1150">
    <property type="entry name" value="ACT-like. Chain A, domain 2"/>
    <property type="match status" value="1"/>
</dbReference>
<keyword evidence="5 7" id="KW-0238">DNA-binding</keyword>
<dbReference type="Pfam" id="PF08753">
    <property type="entry name" value="NikR_C"/>
    <property type="match status" value="1"/>
</dbReference>
<comment type="similarity">
    <text evidence="1 7">Belongs to the transcriptional regulatory CopG/NikR family.</text>
</comment>
<dbReference type="InterPro" id="IPR002145">
    <property type="entry name" value="CopG"/>
</dbReference>
<dbReference type="Gene3D" id="1.10.1220.10">
    <property type="entry name" value="Met repressor-like"/>
    <property type="match status" value="1"/>
</dbReference>
<dbReference type="PANTHER" id="PTHR34719:SF2">
    <property type="entry name" value="NICKEL-RESPONSIVE REGULATOR"/>
    <property type="match status" value="1"/>
</dbReference>
<feature type="binding site" evidence="7">
    <location>
        <position position="128"/>
    </location>
    <ligand>
        <name>Ni(2+)</name>
        <dbReference type="ChEBI" id="CHEBI:49786"/>
    </ligand>
</feature>
<keyword evidence="4 7" id="KW-0805">Transcription regulation</keyword>
<evidence type="ECO:0000313" key="11">
    <source>
        <dbReference type="EMBL" id="CUO93246.1"/>
    </source>
</evidence>
<dbReference type="GO" id="GO:0003700">
    <property type="term" value="F:DNA-binding transcription factor activity"/>
    <property type="evidence" value="ECO:0007669"/>
    <property type="project" value="UniProtKB-UniRule"/>
</dbReference>
<dbReference type="InterPro" id="IPR014864">
    <property type="entry name" value="TF_NikR_Ni-bd_C"/>
</dbReference>
<accession>A0A174J4R5</accession>
<dbReference type="NCBIfam" id="NF002169">
    <property type="entry name" value="PRK01002.1"/>
    <property type="match status" value="1"/>
</dbReference>
<evidence type="ECO:0000313" key="10">
    <source>
        <dbReference type="EMBL" id="CUN51512.1"/>
    </source>
</evidence>
<comment type="function">
    <text evidence="7">Transcriptional regulator.</text>
</comment>
<comment type="cofactor">
    <cofactor evidence="7">
        <name>Ni(2+)</name>
        <dbReference type="ChEBI" id="CHEBI:49786"/>
    </cofactor>
    <text evidence="7">Binds 1 nickel ion per subunit.</text>
</comment>
<evidence type="ECO:0000256" key="5">
    <source>
        <dbReference type="ARBA" id="ARBA00023125"/>
    </source>
</evidence>
<reference evidence="12 15" key="2">
    <citation type="journal article" date="2019" name="Nat. Med.">
        <title>A library of human gut bacterial isolates paired with longitudinal multiomics data enables mechanistic microbiome research.</title>
        <authorList>
            <person name="Poyet M."/>
            <person name="Groussin M."/>
            <person name="Gibbons S.M."/>
            <person name="Avila-Pacheco J."/>
            <person name="Jiang X."/>
            <person name="Kearney S.M."/>
            <person name="Perrotta A.R."/>
            <person name="Berdy B."/>
            <person name="Zhao S."/>
            <person name="Lieberman T.D."/>
            <person name="Swanson P.K."/>
            <person name="Smith M."/>
            <person name="Roesemann S."/>
            <person name="Alexander J.E."/>
            <person name="Rich S.A."/>
            <person name="Livny J."/>
            <person name="Vlamakis H."/>
            <person name="Clish C."/>
            <person name="Bullock K."/>
            <person name="Deik A."/>
            <person name="Scott J."/>
            <person name="Pierce K.A."/>
            <person name="Xavier R.J."/>
            <person name="Alm E.J."/>
        </authorList>
    </citation>
    <scope>NUCLEOTIDE SEQUENCE [LARGE SCALE GENOMIC DNA]</scope>
    <source>
        <strain evidence="12 15">BIOML-A10</strain>
    </source>
</reference>
<dbReference type="EMBL" id="CZAQ01000006">
    <property type="protein sequence ID" value="CUO93246.1"/>
    <property type="molecule type" value="Genomic_DNA"/>
</dbReference>
<dbReference type="InterPro" id="IPR022988">
    <property type="entry name" value="Ni_resp_reg_NikR"/>
</dbReference>
<dbReference type="CDD" id="cd22231">
    <property type="entry name" value="RHH_NikR_HicB-like"/>
    <property type="match status" value="1"/>
</dbReference>
<dbReference type="Proteomes" id="UP000481598">
    <property type="component" value="Unassembled WGS sequence"/>
</dbReference>
<dbReference type="InterPro" id="IPR027271">
    <property type="entry name" value="Acetolactate_synth/TF_NikR_C"/>
</dbReference>
<keyword evidence="2 7" id="KW-0533">Nickel</keyword>
<dbReference type="InterPro" id="IPR010985">
    <property type="entry name" value="Ribbon_hlx_hlx"/>
</dbReference>
<dbReference type="PANTHER" id="PTHR34719">
    <property type="entry name" value="NICKEL-RESPONSIVE REGULATOR"/>
    <property type="match status" value="1"/>
</dbReference>
<evidence type="ECO:0000256" key="1">
    <source>
        <dbReference type="ARBA" id="ARBA00008478"/>
    </source>
</evidence>
<evidence type="ECO:0000256" key="4">
    <source>
        <dbReference type="ARBA" id="ARBA00023015"/>
    </source>
</evidence>
<evidence type="ECO:0000256" key="2">
    <source>
        <dbReference type="ARBA" id="ARBA00022596"/>
    </source>
</evidence>